<feature type="compositionally biased region" description="Polar residues" evidence="1">
    <location>
        <begin position="87"/>
        <end position="98"/>
    </location>
</feature>
<feature type="compositionally biased region" description="Low complexity" evidence="1">
    <location>
        <begin position="33"/>
        <end position="66"/>
    </location>
</feature>
<feature type="compositionally biased region" description="Low complexity" evidence="1">
    <location>
        <begin position="99"/>
        <end position="113"/>
    </location>
</feature>
<accession>A0A9W7D8I8</accession>
<dbReference type="AlphaFoldDB" id="A0A9W7D8I8"/>
<evidence type="ECO:0000313" key="3">
    <source>
        <dbReference type="Proteomes" id="UP001165083"/>
    </source>
</evidence>
<name>A0A9W7D8I8_9STRA</name>
<protein>
    <submittedName>
        <fullName evidence="2">Unnamed protein product</fullName>
    </submittedName>
</protein>
<proteinExistence type="predicted"/>
<gene>
    <name evidence="2" type="ORF">Plil01_001740000</name>
</gene>
<keyword evidence="3" id="KW-1185">Reference proteome</keyword>
<dbReference type="Proteomes" id="UP001165083">
    <property type="component" value="Unassembled WGS sequence"/>
</dbReference>
<comment type="caution">
    <text evidence="2">The sequence shown here is derived from an EMBL/GenBank/DDBJ whole genome shotgun (WGS) entry which is preliminary data.</text>
</comment>
<dbReference type="EMBL" id="BSXW01012425">
    <property type="protein sequence ID" value="GMF64618.1"/>
    <property type="molecule type" value="Genomic_DNA"/>
</dbReference>
<sequence length="119" mass="12693">MEALVRRGVQLTLDADPDLRALVMRQQEHRLQSPHSSPRRPSVSFSGAAVLSNAAPSASPSLSPSPRYSILKKPTQRNLLAAPPVTFPSSVLGTSTDKATPTQATSTTPPSSARETLRH</sequence>
<organism evidence="2 3">
    <name type="scientific">Phytophthora lilii</name>
    <dbReference type="NCBI Taxonomy" id="2077276"/>
    <lineage>
        <taxon>Eukaryota</taxon>
        <taxon>Sar</taxon>
        <taxon>Stramenopiles</taxon>
        <taxon>Oomycota</taxon>
        <taxon>Peronosporomycetes</taxon>
        <taxon>Peronosporales</taxon>
        <taxon>Peronosporaceae</taxon>
        <taxon>Phytophthora</taxon>
    </lineage>
</organism>
<evidence type="ECO:0000256" key="1">
    <source>
        <dbReference type="SAM" id="MobiDB-lite"/>
    </source>
</evidence>
<evidence type="ECO:0000313" key="2">
    <source>
        <dbReference type="EMBL" id="GMF64618.1"/>
    </source>
</evidence>
<feature type="region of interest" description="Disordered" evidence="1">
    <location>
        <begin position="24"/>
        <end position="119"/>
    </location>
</feature>
<dbReference type="OrthoDB" id="10587534at2759"/>
<reference evidence="2" key="1">
    <citation type="submission" date="2023-04" db="EMBL/GenBank/DDBJ databases">
        <title>Phytophthora lilii NBRC 32176.</title>
        <authorList>
            <person name="Ichikawa N."/>
            <person name="Sato H."/>
            <person name="Tonouchi N."/>
        </authorList>
    </citation>
    <scope>NUCLEOTIDE SEQUENCE</scope>
    <source>
        <strain evidence="2">NBRC 32176</strain>
    </source>
</reference>